<dbReference type="AlphaFoldDB" id="A0A2A2MCX0"/>
<organism evidence="2 3">
    <name type="scientific">Hafnia paralvei</name>
    <dbReference type="NCBI Taxonomy" id="546367"/>
    <lineage>
        <taxon>Bacteria</taxon>
        <taxon>Pseudomonadati</taxon>
        <taxon>Pseudomonadota</taxon>
        <taxon>Gammaproteobacteria</taxon>
        <taxon>Enterobacterales</taxon>
        <taxon>Hafniaceae</taxon>
        <taxon>Hafnia</taxon>
    </lineage>
</organism>
<keyword evidence="3" id="KW-1185">Reference proteome</keyword>
<dbReference type="Gene3D" id="3.10.450.50">
    <property type="match status" value="1"/>
</dbReference>
<dbReference type="SUPFAM" id="SSF54427">
    <property type="entry name" value="NTF2-like"/>
    <property type="match status" value="1"/>
</dbReference>
<evidence type="ECO:0000313" key="3">
    <source>
        <dbReference type="Proteomes" id="UP000218796"/>
    </source>
</evidence>
<proteinExistence type="predicted"/>
<dbReference type="EMBL" id="NQMS01000004">
    <property type="protein sequence ID" value="PAV96364.1"/>
    <property type="molecule type" value="Genomic_DNA"/>
</dbReference>
<dbReference type="KEGG" id="hpar:AL518_05760"/>
<protein>
    <submittedName>
        <fullName evidence="2">Nuclear transport factor 2 family protein</fullName>
    </submittedName>
</protein>
<evidence type="ECO:0000313" key="2">
    <source>
        <dbReference type="EMBL" id="PAV96364.1"/>
    </source>
</evidence>
<dbReference type="RefSeq" id="WP_039189241.1">
    <property type="nucleotide sequence ID" value="NZ_CALECD010000046.1"/>
</dbReference>
<gene>
    <name evidence="2" type="ORF">CJD50_11700</name>
</gene>
<dbReference type="InterPro" id="IPR037401">
    <property type="entry name" value="SnoaL-like"/>
</dbReference>
<dbReference type="GeneID" id="69640485"/>
<comment type="caution">
    <text evidence="2">The sequence shown here is derived from an EMBL/GenBank/DDBJ whole genome shotgun (WGS) entry which is preliminary data.</text>
</comment>
<dbReference type="OrthoDB" id="581683at2"/>
<dbReference type="Pfam" id="PF13577">
    <property type="entry name" value="SnoaL_4"/>
    <property type="match status" value="1"/>
</dbReference>
<reference evidence="2 3" key="1">
    <citation type="submission" date="2017-08" db="EMBL/GenBank/DDBJ databases">
        <title>Draft Genome Sequence of Hafnia alvei CITHA-6 Isolated from Raw Bovine Milk.</title>
        <authorList>
            <person name="Culligan E.P."/>
            <person name="Mcsweeney A."/>
            <person name="O'Doherty C."/>
            <person name="Gleeson E."/>
            <person name="O'Riordan D."/>
            <person name="Sleator R.D."/>
        </authorList>
    </citation>
    <scope>NUCLEOTIDE SEQUENCE [LARGE SCALE GENOMIC DNA]</scope>
    <source>
        <strain evidence="2 3">CITHA-6</strain>
    </source>
</reference>
<dbReference type="InterPro" id="IPR032710">
    <property type="entry name" value="NTF2-like_dom_sf"/>
</dbReference>
<sequence length="191" mass="21859">MQAFWEDRLIIADLMTGWMHRDLAEWDKMLELFHTDGTIEVTWFEGLFTDFVKGSQRMGGSALVTKHLISSPMIEFHGDKAIAETNAMIVIENAQMRLGATVHNRFYDWVEKRNGVWKITRRQAIYDFGSFNFPQGIIDIDTACANKYPIAYAPLAYLLEKSGFPVEREFATKGSHLETTMKAEGQAWLKG</sequence>
<accession>A0A2A2MCX0</accession>
<evidence type="ECO:0000259" key="1">
    <source>
        <dbReference type="Pfam" id="PF13577"/>
    </source>
</evidence>
<name>A0A2A2MCX0_9GAMM</name>
<dbReference type="Proteomes" id="UP000218796">
    <property type="component" value="Unassembled WGS sequence"/>
</dbReference>
<feature type="domain" description="SnoaL-like" evidence="1">
    <location>
        <begin position="6"/>
        <end position="122"/>
    </location>
</feature>